<keyword evidence="3" id="KW-1185">Reference proteome</keyword>
<organism evidence="2 3">
    <name type="scientific">Crateriforma conspicua</name>
    <dbReference type="NCBI Taxonomy" id="2527996"/>
    <lineage>
        <taxon>Bacteria</taxon>
        <taxon>Pseudomonadati</taxon>
        <taxon>Planctomycetota</taxon>
        <taxon>Planctomycetia</taxon>
        <taxon>Planctomycetales</taxon>
        <taxon>Planctomycetaceae</taxon>
        <taxon>Crateriforma</taxon>
    </lineage>
</organism>
<dbReference type="EMBL" id="SJPL01000001">
    <property type="protein sequence ID" value="TWT67766.1"/>
    <property type="molecule type" value="Genomic_DNA"/>
</dbReference>
<keyword evidence="1" id="KW-0472">Membrane</keyword>
<evidence type="ECO:0000313" key="2">
    <source>
        <dbReference type="EMBL" id="TWT67766.1"/>
    </source>
</evidence>
<dbReference type="OrthoDB" id="278894at2"/>
<protein>
    <submittedName>
        <fullName evidence="2">Uncharacterized protein</fullName>
    </submittedName>
</protein>
<comment type="caution">
    <text evidence="2">The sequence shown here is derived from an EMBL/GenBank/DDBJ whole genome shotgun (WGS) entry which is preliminary data.</text>
</comment>
<proteinExistence type="predicted"/>
<keyword evidence="1" id="KW-0812">Transmembrane</keyword>
<evidence type="ECO:0000313" key="3">
    <source>
        <dbReference type="Proteomes" id="UP000317238"/>
    </source>
</evidence>
<reference evidence="2 3" key="1">
    <citation type="submission" date="2019-02" db="EMBL/GenBank/DDBJ databases">
        <title>Deep-cultivation of Planctomycetes and their phenomic and genomic characterization uncovers novel biology.</title>
        <authorList>
            <person name="Wiegand S."/>
            <person name="Jogler M."/>
            <person name="Boedeker C."/>
            <person name="Pinto D."/>
            <person name="Vollmers J."/>
            <person name="Rivas-Marin E."/>
            <person name="Kohn T."/>
            <person name="Peeters S.H."/>
            <person name="Heuer A."/>
            <person name="Rast P."/>
            <person name="Oberbeckmann S."/>
            <person name="Bunk B."/>
            <person name="Jeske O."/>
            <person name="Meyerdierks A."/>
            <person name="Storesund J.E."/>
            <person name="Kallscheuer N."/>
            <person name="Luecker S."/>
            <person name="Lage O.M."/>
            <person name="Pohl T."/>
            <person name="Merkel B.J."/>
            <person name="Hornburger P."/>
            <person name="Mueller R.-W."/>
            <person name="Bruemmer F."/>
            <person name="Labrenz M."/>
            <person name="Spormann A.M."/>
            <person name="Op Den Camp H."/>
            <person name="Overmann J."/>
            <person name="Amann R."/>
            <person name="Jetten M.S.M."/>
            <person name="Mascher T."/>
            <person name="Medema M.H."/>
            <person name="Devos D.P."/>
            <person name="Kaster A.-K."/>
            <person name="Ovreas L."/>
            <person name="Rohde M."/>
            <person name="Galperin M.Y."/>
            <person name="Jogler C."/>
        </authorList>
    </citation>
    <scope>NUCLEOTIDE SEQUENCE [LARGE SCALE GENOMIC DNA]</scope>
    <source>
        <strain evidence="2 3">Pan14r</strain>
    </source>
</reference>
<dbReference type="Proteomes" id="UP000317238">
    <property type="component" value="Unassembled WGS sequence"/>
</dbReference>
<gene>
    <name evidence="2" type="ORF">Pan14r_00030</name>
</gene>
<keyword evidence="1" id="KW-1133">Transmembrane helix</keyword>
<feature type="transmembrane region" description="Helical" evidence="1">
    <location>
        <begin position="6"/>
        <end position="23"/>
    </location>
</feature>
<accession>A0A5C5XWM3</accession>
<evidence type="ECO:0000256" key="1">
    <source>
        <dbReference type="SAM" id="Phobius"/>
    </source>
</evidence>
<dbReference type="RefSeq" id="WP_146437942.1">
    <property type="nucleotide sequence ID" value="NZ_SJPL01000001.1"/>
</dbReference>
<name>A0A5C5XWM3_9PLAN</name>
<dbReference type="AlphaFoldDB" id="A0A5C5XWM3"/>
<sequence>MIEKIFLHLFGYGVFVALMVTMSKAHARRWNRLAAKYRADQRPTNATMPVVSKRTMQTVFLTGRDIGWNSYKGIVTVSVGDEGIMLSLMPPFSLFHPPLQLLYRDIRMEPTRWGLISNCWRYTVTGVHDVQIVMYDELHEWIQNQAAALVPAATV</sequence>